<dbReference type="Proteomes" id="UP000325081">
    <property type="component" value="Unassembled WGS sequence"/>
</dbReference>
<keyword evidence="2" id="KW-0812">Transmembrane</keyword>
<feature type="compositionally biased region" description="Basic and acidic residues" evidence="1">
    <location>
        <begin position="71"/>
        <end position="87"/>
    </location>
</feature>
<sequence length="165" mass="18619">MNNPNPRVKSWCFHNSRSIPSERQEKTEFWGGKVREPTQNLSGTGEEIPRPRPSPRPRAHLASFGMFWAARGRDGDNNLDERGRRSDGLANPLGVRRHPTNPSSPPSTRASKKLETMKTTDANPTTAALLKKSSKNKKMDHVETLLKESSRDLSMFKFKSDAHKK</sequence>
<keyword evidence="3" id="KW-1185">Reference proteome</keyword>
<dbReference type="EMBL" id="BKCP01007982">
    <property type="protein sequence ID" value="GER47649.1"/>
    <property type="molecule type" value="Genomic_DNA"/>
</dbReference>
<evidence type="ECO:0000313" key="3">
    <source>
        <dbReference type="Proteomes" id="UP000325081"/>
    </source>
</evidence>
<keyword evidence="2" id="KW-0472">Membrane</keyword>
<dbReference type="OrthoDB" id="342726at2759"/>
<comment type="caution">
    <text evidence="2">The sequence shown here is derived from an EMBL/GenBank/DDBJ whole genome shotgun (WGS) entry which is preliminary data.</text>
</comment>
<name>A0A5A7QRG4_STRAF</name>
<accession>A0A5A7QRG4</accession>
<proteinExistence type="predicted"/>
<gene>
    <name evidence="2" type="ORF">STAS_24773</name>
</gene>
<protein>
    <submittedName>
        <fullName evidence="2">Transmembrane and coiled-coil domains protein</fullName>
    </submittedName>
</protein>
<organism evidence="2 3">
    <name type="scientific">Striga asiatica</name>
    <name type="common">Asiatic witchweed</name>
    <name type="synonym">Buchnera asiatica</name>
    <dbReference type="NCBI Taxonomy" id="4170"/>
    <lineage>
        <taxon>Eukaryota</taxon>
        <taxon>Viridiplantae</taxon>
        <taxon>Streptophyta</taxon>
        <taxon>Embryophyta</taxon>
        <taxon>Tracheophyta</taxon>
        <taxon>Spermatophyta</taxon>
        <taxon>Magnoliopsida</taxon>
        <taxon>eudicotyledons</taxon>
        <taxon>Gunneridae</taxon>
        <taxon>Pentapetalae</taxon>
        <taxon>asterids</taxon>
        <taxon>lamiids</taxon>
        <taxon>Lamiales</taxon>
        <taxon>Orobanchaceae</taxon>
        <taxon>Buchnereae</taxon>
        <taxon>Striga</taxon>
    </lineage>
</organism>
<feature type="compositionally biased region" description="Basic and acidic residues" evidence="1">
    <location>
        <begin position="20"/>
        <end position="36"/>
    </location>
</feature>
<reference evidence="3" key="1">
    <citation type="journal article" date="2019" name="Curr. Biol.">
        <title>Genome Sequence of Striga asiatica Provides Insight into the Evolution of Plant Parasitism.</title>
        <authorList>
            <person name="Yoshida S."/>
            <person name="Kim S."/>
            <person name="Wafula E.K."/>
            <person name="Tanskanen J."/>
            <person name="Kim Y.M."/>
            <person name="Honaas L."/>
            <person name="Yang Z."/>
            <person name="Spallek T."/>
            <person name="Conn C.E."/>
            <person name="Ichihashi Y."/>
            <person name="Cheong K."/>
            <person name="Cui S."/>
            <person name="Der J.P."/>
            <person name="Gundlach H."/>
            <person name="Jiao Y."/>
            <person name="Hori C."/>
            <person name="Ishida J.K."/>
            <person name="Kasahara H."/>
            <person name="Kiba T."/>
            <person name="Kim M.S."/>
            <person name="Koo N."/>
            <person name="Laohavisit A."/>
            <person name="Lee Y.H."/>
            <person name="Lumba S."/>
            <person name="McCourt P."/>
            <person name="Mortimer J.C."/>
            <person name="Mutuku J.M."/>
            <person name="Nomura T."/>
            <person name="Sasaki-Sekimoto Y."/>
            <person name="Seto Y."/>
            <person name="Wang Y."/>
            <person name="Wakatake T."/>
            <person name="Sakakibara H."/>
            <person name="Demura T."/>
            <person name="Yamaguchi S."/>
            <person name="Yoneyama K."/>
            <person name="Manabe R.I."/>
            <person name="Nelson D.C."/>
            <person name="Schulman A.H."/>
            <person name="Timko M.P."/>
            <person name="dePamphilis C.W."/>
            <person name="Choi D."/>
            <person name="Shirasu K."/>
        </authorList>
    </citation>
    <scope>NUCLEOTIDE SEQUENCE [LARGE SCALE GENOMIC DNA]</scope>
    <source>
        <strain evidence="3">cv. UVA1</strain>
    </source>
</reference>
<feature type="region of interest" description="Disordered" evidence="1">
    <location>
        <begin position="1"/>
        <end position="141"/>
    </location>
</feature>
<dbReference type="AlphaFoldDB" id="A0A5A7QRG4"/>
<evidence type="ECO:0000313" key="2">
    <source>
        <dbReference type="EMBL" id="GER47649.1"/>
    </source>
</evidence>
<evidence type="ECO:0000256" key="1">
    <source>
        <dbReference type="SAM" id="MobiDB-lite"/>
    </source>
</evidence>